<dbReference type="PANTHER" id="PTHR46124">
    <property type="entry name" value="D-AMINOACYL-TRNA DEACYLASE"/>
    <property type="match status" value="1"/>
</dbReference>
<dbReference type="GO" id="GO:0004536">
    <property type="term" value="F:DNA nuclease activity"/>
    <property type="evidence" value="ECO:0007669"/>
    <property type="project" value="InterPro"/>
</dbReference>
<dbReference type="Gene3D" id="3.20.20.140">
    <property type="entry name" value="Metal-dependent hydrolases"/>
    <property type="match status" value="1"/>
</dbReference>
<dbReference type="PROSITE" id="PS01090">
    <property type="entry name" value="TATD_2"/>
    <property type="match status" value="1"/>
</dbReference>
<dbReference type="PIRSF" id="PIRSF005902">
    <property type="entry name" value="DNase_TatD"/>
    <property type="match status" value="1"/>
</dbReference>
<evidence type="ECO:0000313" key="5">
    <source>
        <dbReference type="EMBL" id="RZO20525.1"/>
    </source>
</evidence>
<dbReference type="GO" id="GO:0046872">
    <property type="term" value="F:metal ion binding"/>
    <property type="evidence" value="ECO:0007669"/>
    <property type="project" value="UniProtKB-KW"/>
</dbReference>
<feature type="binding site" evidence="4">
    <location>
        <position position="95"/>
    </location>
    <ligand>
        <name>a divalent metal cation</name>
        <dbReference type="ChEBI" id="CHEBI:60240"/>
        <label>1</label>
    </ligand>
</feature>
<dbReference type="InterPro" id="IPR015991">
    <property type="entry name" value="TatD/YcfH-like"/>
</dbReference>
<organism evidence="5 6">
    <name type="scientific">SAR92 clade bacterium</name>
    <dbReference type="NCBI Taxonomy" id="2315479"/>
    <lineage>
        <taxon>Bacteria</taxon>
        <taxon>Pseudomonadati</taxon>
        <taxon>Pseudomonadota</taxon>
        <taxon>Gammaproteobacteria</taxon>
        <taxon>Cellvibrionales</taxon>
        <taxon>Porticoccaceae</taxon>
        <taxon>SAR92 clade</taxon>
    </lineage>
</organism>
<dbReference type="GO" id="GO:0016788">
    <property type="term" value="F:hydrolase activity, acting on ester bonds"/>
    <property type="evidence" value="ECO:0007669"/>
    <property type="project" value="InterPro"/>
</dbReference>
<protein>
    <submittedName>
        <fullName evidence="5">TatD family deoxyribonuclease</fullName>
    </submittedName>
</protein>
<dbReference type="NCBIfam" id="TIGR00010">
    <property type="entry name" value="YchF/TatD family DNA exonuclease"/>
    <property type="match status" value="1"/>
</dbReference>
<evidence type="ECO:0000313" key="6">
    <source>
        <dbReference type="Proteomes" id="UP000315889"/>
    </source>
</evidence>
<feature type="binding site" evidence="4">
    <location>
        <position position="131"/>
    </location>
    <ligand>
        <name>a divalent metal cation</name>
        <dbReference type="ChEBI" id="CHEBI:60240"/>
        <label>2</label>
    </ligand>
</feature>
<feature type="binding site" evidence="4">
    <location>
        <position position="205"/>
    </location>
    <ligand>
        <name>a divalent metal cation</name>
        <dbReference type="ChEBI" id="CHEBI:60240"/>
        <label>1</label>
    </ligand>
</feature>
<feature type="binding site" evidence="4">
    <location>
        <position position="6"/>
    </location>
    <ligand>
        <name>a divalent metal cation</name>
        <dbReference type="ChEBI" id="CHEBI:60240"/>
        <label>1</label>
    </ligand>
</feature>
<dbReference type="PROSITE" id="PS01137">
    <property type="entry name" value="TATD_1"/>
    <property type="match status" value="1"/>
</dbReference>
<sequence length="259" mass="28441">MLVDSHCHLDQLDLTTRDGGLAAVVSDAAARGVGQILSIAVDLESSKSLVELTADFPNIYTSVGVHPLNKNIQTVVSVEQLVALTRQPGVIAVGETGLDNFYSSDTIEWQSESFVNHLIASQQTNKPIIIHTRDAVDETIALLRKYRSPAAGVMHCFTESWDMAQDAIDLGFYISFSGIITFKNAEELRRVAAKIPLDRLLVETDSPWLAPVPHRGSKNEPQYVVEVAQCLADIHGIELAHLAHITTQNFQRLFNISTV</sequence>
<dbReference type="SUPFAM" id="SSF51556">
    <property type="entry name" value="Metallo-dependent hydrolases"/>
    <property type="match status" value="1"/>
</dbReference>
<evidence type="ECO:0000256" key="3">
    <source>
        <dbReference type="ARBA" id="ARBA00022801"/>
    </source>
</evidence>
<evidence type="ECO:0000256" key="4">
    <source>
        <dbReference type="PIRSR" id="PIRSR005902-1"/>
    </source>
</evidence>
<comment type="caution">
    <text evidence="5">The sequence shown here is derived from an EMBL/GenBank/DDBJ whole genome shotgun (WGS) entry which is preliminary data.</text>
</comment>
<dbReference type="FunFam" id="3.20.20.140:FF:000005">
    <property type="entry name" value="TatD family hydrolase"/>
    <property type="match status" value="1"/>
</dbReference>
<dbReference type="GO" id="GO:0005829">
    <property type="term" value="C:cytosol"/>
    <property type="evidence" value="ECO:0007669"/>
    <property type="project" value="TreeGrafter"/>
</dbReference>
<gene>
    <name evidence="5" type="ORF">EVB03_04510</name>
</gene>
<feature type="binding site" evidence="4">
    <location>
        <position position="8"/>
    </location>
    <ligand>
        <name>a divalent metal cation</name>
        <dbReference type="ChEBI" id="CHEBI:60240"/>
        <label>1</label>
    </ligand>
</feature>
<proteinExistence type="inferred from homology"/>
<dbReference type="CDD" id="cd01310">
    <property type="entry name" value="TatD_DNAse"/>
    <property type="match status" value="1"/>
</dbReference>
<keyword evidence="3" id="KW-0378">Hydrolase</keyword>
<dbReference type="InterPro" id="IPR018228">
    <property type="entry name" value="DNase_TatD-rel_CS"/>
</dbReference>
<feature type="binding site" evidence="4">
    <location>
        <position position="155"/>
    </location>
    <ligand>
        <name>a divalent metal cation</name>
        <dbReference type="ChEBI" id="CHEBI:60240"/>
        <label>2</label>
    </ligand>
</feature>
<dbReference type="AlphaFoldDB" id="A0A520MH32"/>
<dbReference type="InterPro" id="IPR001130">
    <property type="entry name" value="TatD-like"/>
</dbReference>
<dbReference type="Proteomes" id="UP000315889">
    <property type="component" value="Unassembled WGS sequence"/>
</dbReference>
<keyword evidence="2 4" id="KW-0479">Metal-binding</keyword>
<evidence type="ECO:0000256" key="1">
    <source>
        <dbReference type="ARBA" id="ARBA00009275"/>
    </source>
</evidence>
<dbReference type="PROSITE" id="PS01091">
    <property type="entry name" value="TATD_3"/>
    <property type="match status" value="1"/>
</dbReference>
<comment type="similarity">
    <text evidence="1">Belongs to the metallo-dependent hydrolases superfamily. TatD-type hydrolase family.</text>
</comment>
<dbReference type="Pfam" id="PF01026">
    <property type="entry name" value="TatD_DNase"/>
    <property type="match status" value="1"/>
</dbReference>
<reference evidence="5 6" key="1">
    <citation type="submission" date="2019-02" db="EMBL/GenBank/DDBJ databases">
        <title>Prokaryotic population dynamics and viral predation in marine succession experiment using metagenomics: the confinement effect.</title>
        <authorList>
            <person name="Haro-Moreno J.M."/>
            <person name="Rodriguez-Valera F."/>
            <person name="Lopez-Perez M."/>
        </authorList>
    </citation>
    <scope>NUCLEOTIDE SEQUENCE [LARGE SCALE GENOMIC DNA]</scope>
    <source>
        <strain evidence="5">MED-G170</strain>
    </source>
</reference>
<name>A0A520MH32_9GAMM</name>
<accession>A0A520MH32</accession>
<dbReference type="PANTHER" id="PTHR46124:SF2">
    <property type="entry name" value="D-AMINOACYL-TRNA DEACYLASE"/>
    <property type="match status" value="1"/>
</dbReference>
<dbReference type="EMBL" id="SHBP01000004">
    <property type="protein sequence ID" value="RZO20525.1"/>
    <property type="molecule type" value="Genomic_DNA"/>
</dbReference>
<dbReference type="InterPro" id="IPR032466">
    <property type="entry name" value="Metal_Hydrolase"/>
</dbReference>
<evidence type="ECO:0000256" key="2">
    <source>
        <dbReference type="ARBA" id="ARBA00022723"/>
    </source>
</evidence>